<dbReference type="RefSeq" id="WP_124155168.1">
    <property type="nucleotide sequence ID" value="NZ_CAWOLW010000054.1"/>
</dbReference>
<dbReference type="Proteomes" id="UP000269154">
    <property type="component" value="Unassembled WGS sequence"/>
</dbReference>
<keyword evidence="2" id="KW-1185">Reference proteome</keyword>
<protein>
    <submittedName>
        <fullName evidence="1">Uncharacterized protein</fullName>
    </submittedName>
</protein>
<dbReference type="AlphaFoldDB" id="A0A3N6RAX6"/>
<proteinExistence type="predicted"/>
<dbReference type="OrthoDB" id="4495524at2"/>
<evidence type="ECO:0000313" key="2">
    <source>
        <dbReference type="Proteomes" id="UP000269154"/>
    </source>
</evidence>
<organism evidence="1 2">
    <name type="scientific">Okeania hirsuta</name>
    <dbReference type="NCBI Taxonomy" id="1458930"/>
    <lineage>
        <taxon>Bacteria</taxon>
        <taxon>Bacillati</taxon>
        <taxon>Cyanobacteriota</taxon>
        <taxon>Cyanophyceae</taxon>
        <taxon>Oscillatoriophycideae</taxon>
        <taxon>Oscillatoriales</taxon>
        <taxon>Microcoleaceae</taxon>
        <taxon>Okeania</taxon>
    </lineage>
</organism>
<accession>A0A3N6RAX6</accession>
<name>A0A3N6RAX6_9CYAN</name>
<dbReference type="EMBL" id="RCBY01000147">
    <property type="protein sequence ID" value="RQH33215.1"/>
    <property type="molecule type" value="Genomic_DNA"/>
</dbReference>
<gene>
    <name evidence="1" type="ORF">D5R40_21795</name>
</gene>
<evidence type="ECO:0000313" key="1">
    <source>
        <dbReference type="EMBL" id="RQH33215.1"/>
    </source>
</evidence>
<sequence length="454" mass="49887">MAYRKYPDGSEVIFVSGLGRVAKYLFDNGGLQLVSEIQIPGFEQQYLSQEETASLVDDLDAAETDEETLLARLQPVVRETGIKTENWSNGLYTMMDVDGFYYPGYGTELIKVGDISPDDPASEIEIVNSRDLRLDAPEDLQEQISRFLGVNMTYDGKIVVAMAGAIAIVDRDMSNVKIAPIPGEIVDNGVSVDEKGGIYVVTDQYMRKLVWTGTDISLEEADGAWKEPYDWVKKEGSLSNGSGTTPTLLGFGEEEDKLVIIADQGDPVKAVAFWRDEIPEDAKKVEGAKTQRTAASIPLSFPVATTIEWSPHVFGNGMMMFASEFPEPVYLDGEFDLVSTQVTMGLTRPAPRGAEKFSWDWEKNEFKSDWVYDEKTFTWTLSPVSVKDGTAYLATVGEGVYGLVGFDWETGEKVADISFGQSVKFNTGGTFAMPTPDGGIYLTGIFGPVRIAPQ</sequence>
<comment type="caution">
    <text evidence="1">The sequence shown here is derived from an EMBL/GenBank/DDBJ whole genome shotgun (WGS) entry which is preliminary data.</text>
</comment>
<reference evidence="1 2" key="1">
    <citation type="journal article" date="2018" name="ACS Chem. Biol.">
        <title>Ketoreductase domain dysfunction expands chemodiversity: malyngamide biosynthesis in the cyanobacterium Okeania hirsuta.</title>
        <authorList>
            <person name="Moss N.A."/>
            <person name="Leao T."/>
            <person name="Rankin M."/>
            <person name="McCullough T.M."/>
            <person name="Qu P."/>
            <person name="Korobeynikov A."/>
            <person name="Smith J.L."/>
            <person name="Gerwick L."/>
            <person name="Gerwick W.H."/>
        </authorList>
    </citation>
    <scope>NUCLEOTIDE SEQUENCE [LARGE SCALE GENOMIC DNA]</scope>
    <source>
        <strain evidence="1 2">PAB10Feb10-1</strain>
    </source>
</reference>